<dbReference type="EMBL" id="AZHX01000285">
    <property type="protein sequence ID" value="ETX08154.1"/>
    <property type="molecule type" value="Genomic_DNA"/>
</dbReference>
<dbReference type="Proteomes" id="UP000019140">
    <property type="component" value="Unassembled WGS sequence"/>
</dbReference>
<dbReference type="NCBIfam" id="TIGR00641">
    <property type="entry name" value="acid_CoA_mut_N"/>
    <property type="match status" value="1"/>
</dbReference>
<accession>W4MCT6</accession>
<feature type="non-terminal residue" evidence="3">
    <location>
        <position position="295"/>
    </location>
</feature>
<dbReference type="InterPro" id="IPR006099">
    <property type="entry name" value="MeMalonylCoA_mutase_a/b_cat"/>
</dbReference>
<dbReference type="GO" id="GO:0004494">
    <property type="term" value="F:methylmalonyl-CoA mutase activity"/>
    <property type="evidence" value="ECO:0007669"/>
    <property type="project" value="InterPro"/>
</dbReference>
<evidence type="ECO:0000313" key="4">
    <source>
        <dbReference type="Proteomes" id="UP000019140"/>
    </source>
</evidence>
<dbReference type="Pfam" id="PF01642">
    <property type="entry name" value="MM_CoA_mutase"/>
    <property type="match status" value="1"/>
</dbReference>
<reference evidence="3 4" key="1">
    <citation type="journal article" date="2014" name="Nature">
        <title>An environmental bacterial taxon with a large and distinct metabolic repertoire.</title>
        <authorList>
            <person name="Wilson M.C."/>
            <person name="Mori T."/>
            <person name="Ruckert C."/>
            <person name="Uria A.R."/>
            <person name="Helf M.J."/>
            <person name="Takada K."/>
            <person name="Gernert C."/>
            <person name="Steffens U.A."/>
            <person name="Heycke N."/>
            <person name="Schmitt S."/>
            <person name="Rinke C."/>
            <person name="Helfrich E.J."/>
            <person name="Brachmann A.O."/>
            <person name="Gurgui C."/>
            <person name="Wakimoto T."/>
            <person name="Kracht M."/>
            <person name="Crusemann M."/>
            <person name="Hentschel U."/>
            <person name="Abe I."/>
            <person name="Matsunaga S."/>
            <person name="Kalinowski J."/>
            <person name="Takeyama H."/>
            <person name="Piel J."/>
        </authorList>
    </citation>
    <scope>NUCLEOTIDE SEQUENCE [LARGE SCALE GENOMIC DNA]</scope>
    <source>
        <strain evidence="4">TSY2</strain>
    </source>
</reference>
<dbReference type="GO" id="GO:0031419">
    <property type="term" value="F:cobalamin binding"/>
    <property type="evidence" value="ECO:0007669"/>
    <property type="project" value="InterPro"/>
</dbReference>
<dbReference type="InterPro" id="IPR006098">
    <property type="entry name" value="MMCoA_mutase_a_cat"/>
</dbReference>
<dbReference type="InterPro" id="IPR016176">
    <property type="entry name" value="Cbl-dep_enz_cat"/>
</dbReference>
<evidence type="ECO:0000256" key="1">
    <source>
        <dbReference type="ARBA" id="ARBA00023235"/>
    </source>
</evidence>
<comment type="caution">
    <text evidence="3">The sequence shown here is derived from an EMBL/GenBank/DDBJ whole genome shotgun (WGS) entry which is preliminary data.</text>
</comment>
<dbReference type="Gene3D" id="3.20.20.240">
    <property type="entry name" value="Methylmalonyl-CoA mutase"/>
    <property type="match status" value="1"/>
</dbReference>
<dbReference type="PANTHER" id="PTHR48101:SF1">
    <property type="entry name" value="METHYLMALONYL-COA MUTASE, LARGE SUBUNIT"/>
    <property type="match status" value="1"/>
</dbReference>
<name>W4MCT6_9BACT</name>
<keyword evidence="1" id="KW-0413">Isomerase</keyword>
<protein>
    <recommendedName>
        <fullName evidence="2">Methylmalonyl-CoA mutase alpha/beta chain catalytic domain-containing protein</fullName>
    </recommendedName>
</protein>
<sequence length="295" mass="32560">MAESSSQEQMAQAYAAWSAEMLQPAEAKTSGKAFETLSGLPIEPLATPLDQSEAQYVERLGFPGQPPFTRGVQPTMYRGRLWTTRIFAGFGTAEETNQRYKYLLAEGNGGLSVAFDLPALYGYDPDHPMSAGEVGKCGVAVSSLADMEVLFDGIPLDQVSTSMTITSTAAIALAMYVAVAEKQGVKPEQLRGTVQNDILKEYIAQKEWIFPPRPSMRLVRDSIAYCAEQLPQWNAISISGYHIREAGATAIQELAFTLYDGLTYVQEMVEAGWDVDRFAPRLSFFFDVHSDFFEE</sequence>
<keyword evidence="4" id="KW-1185">Reference proteome</keyword>
<dbReference type="PANTHER" id="PTHR48101">
    <property type="entry name" value="METHYLMALONYL-COA MUTASE, MITOCHONDRIAL-RELATED"/>
    <property type="match status" value="1"/>
</dbReference>
<feature type="domain" description="Methylmalonyl-CoA mutase alpha/beta chain catalytic" evidence="2">
    <location>
        <begin position="36"/>
        <end position="295"/>
    </location>
</feature>
<evidence type="ECO:0000313" key="3">
    <source>
        <dbReference type="EMBL" id="ETX08154.1"/>
    </source>
</evidence>
<dbReference type="SUPFAM" id="SSF51703">
    <property type="entry name" value="Cobalamin (vitamin B12)-dependent enzymes"/>
    <property type="match status" value="1"/>
</dbReference>
<evidence type="ECO:0000259" key="2">
    <source>
        <dbReference type="Pfam" id="PF01642"/>
    </source>
</evidence>
<gene>
    <name evidence="3" type="ORF">ETSY2_06995</name>
</gene>
<dbReference type="HOGENOM" id="CLU_082287_0_0_7"/>
<dbReference type="AlphaFoldDB" id="W4MCT6"/>
<organism evidence="3 4">
    <name type="scientific">Candidatus Entotheonella gemina</name>
    <dbReference type="NCBI Taxonomy" id="1429439"/>
    <lineage>
        <taxon>Bacteria</taxon>
        <taxon>Pseudomonadati</taxon>
        <taxon>Nitrospinota/Tectimicrobiota group</taxon>
        <taxon>Candidatus Tectimicrobiota</taxon>
        <taxon>Candidatus Entotheonellia</taxon>
        <taxon>Candidatus Entotheonellales</taxon>
        <taxon>Candidatus Entotheonellaceae</taxon>
        <taxon>Candidatus Entotheonella</taxon>
    </lineage>
</organism>
<proteinExistence type="predicted"/>